<evidence type="ECO:0000259" key="1">
    <source>
        <dbReference type="Pfam" id="PF08719"/>
    </source>
</evidence>
<reference evidence="2" key="1">
    <citation type="submission" date="2021-06" db="EMBL/GenBank/DDBJ databases">
        <authorList>
            <person name="Kallberg Y."/>
            <person name="Tangrot J."/>
            <person name="Rosling A."/>
        </authorList>
    </citation>
    <scope>NUCLEOTIDE SEQUENCE</scope>
    <source>
        <strain evidence="2">MT106</strain>
    </source>
</reference>
<dbReference type="SUPFAM" id="SSF143990">
    <property type="entry name" value="YbiA-like"/>
    <property type="match status" value="1"/>
</dbReference>
<accession>A0A9N8VCW7</accession>
<dbReference type="Proteomes" id="UP000789831">
    <property type="component" value="Unassembled WGS sequence"/>
</dbReference>
<dbReference type="NCBIfam" id="TIGR02464">
    <property type="entry name" value="ribofla_fusion"/>
    <property type="match status" value="1"/>
</dbReference>
<dbReference type="OrthoDB" id="206452at2759"/>
<dbReference type="AlphaFoldDB" id="A0A9N8VCW7"/>
<dbReference type="InterPro" id="IPR037238">
    <property type="entry name" value="YbiA-like_sf"/>
</dbReference>
<proteinExistence type="predicted"/>
<protein>
    <submittedName>
        <fullName evidence="2">10307_t:CDS:1</fullName>
    </submittedName>
</protein>
<name>A0A9N8VCW7_9GLOM</name>
<gene>
    <name evidence="2" type="ORF">AGERDE_LOCUS1228</name>
</gene>
<dbReference type="InterPro" id="IPR012816">
    <property type="entry name" value="NADAR"/>
</dbReference>
<dbReference type="Pfam" id="PF08719">
    <property type="entry name" value="NADAR"/>
    <property type="match status" value="1"/>
</dbReference>
<dbReference type="EMBL" id="CAJVPL010000080">
    <property type="protein sequence ID" value="CAG8443238.1"/>
    <property type="molecule type" value="Genomic_DNA"/>
</dbReference>
<dbReference type="Gene3D" id="1.10.357.40">
    <property type="entry name" value="YbiA-like"/>
    <property type="match status" value="1"/>
</dbReference>
<feature type="domain" description="NADAR" evidence="1">
    <location>
        <begin position="144"/>
        <end position="290"/>
    </location>
</feature>
<comment type="caution">
    <text evidence="2">The sequence shown here is derived from an EMBL/GenBank/DDBJ whole genome shotgun (WGS) entry which is preliminary data.</text>
</comment>
<dbReference type="CDD" id="cd15457">
    <property type="entry name" value="NADAR"/>
    <property type="match status" value="1"/>
</dbReference>
<evidence type="ECO:0000313" key="2">
    <source>
        <dbReference type="EMBL" id="CAG8443238.1"/>
    </source>
</evidence>
<sequence>MASPGNTNSISIDQINQEQNSDTNITPLRCKAVGCDCAHFAIKDDTSWKCIECNHDKKEHGIRLKSKTGCSDSSCNCELFKPCIDRSGCSTCKHSDNVHVRFIWEEKSAPAGTIWFYNRDDPYFFLTNFIEGYEIVAALPDSICEGGDCGGFPNSSNNNNNNNVTIQRHREKLWPTSEHLFQAMKFKDTNPIVAERIRLYCRSPREALNMARRHQEYVDPKWQEKNVDAMFWVVKQKFFQHDALAKQLLKTGNLKLVEHTDTDRFWGDGGDGNGQNKLGIVLMRVRELLRQRYQAREKNHTKSDRLPPQLPPLQPQLPLLPQQFLQPIISIDNDQCYSIEYNTIYNHPHHPYNHHHG</sequence>
<organism evidence="2 3">
    <name type="scientific">Ambispora gerdemannii</name>
    <dbReference type="NCBI Taxonomy" id="144530"/>
    <lineage>
        <taxon>Eukaryota</taxon>
        <taxon>Fungi</taxon>
        <taxon>Fungi incertae sedis</taxon>
        <taxon>Mucoromycota</taxon>
        <taxon>Glomeromycotina</taxon>
        <taxon>Glomeromycetes</taxon>
        <taxon>Archaeosporales</taxon>
        <taxon>Ambisporaceae</taxon>
        <taxon>Ambispora</taxon>
    </lineage>
</organism>
<keyword evidence="3" id="KW-1185">Reference proteome</keyword>
<evidence type="ECO:0000313" key="3">
    <source>
        <dbReference type="Proteomes" id="UP000789831"/>
    </source>
</evidence>